<organism evidence="1 2">
    <name type="scientific">Nocardioides taihuensis</name>
    <dbReference type="NCBI Taxonomy" id="1835606"/>
    <lineage>
        <taxon>Bacteria</taxon>
        <taxon>Bacillati</taxon>
        <taxon>Actinomycetota</taxon>
        <taxon>Actinomycetes</taxon>
        <taxon>Propionibacteriales</taxon>
        <taxon>Nocardioidaceae</taxon>
        <taxon>Nocardioides</taxon>
    </lineage>
</organism>
<gene>
    <name evidence="1" type="ORF">ACFPGP_07730</name>
</gene>
<comment type="caution">
    <text evidence="1">The sequence shown here is derived from an EMBL/GenBank/DDBJ whole genome shotgun (WGS) entry which is preliminary data.</text>
</comment>
<evidence type="ECO:0000313" key="2">
    <source>
        <dbReference type="Proteomes" id="UP001596087"/>
    </source>
</evidence>
<dbReference type="Proteomes" id="UP001596087">
    <property type="component" value="Unassembled WGS sequence"/>
</dbReference>
<sequence>MPGYRGWVLANALSFLEGGHYGSDYVSGQSDVQRESRVHLRGAAFGLQVIGARPGKTWSWRVPVAGSLSKVDLATGYRVAHKTWQVWGADGRPRVATATGAPTGDDASRQ</sequence>
<proteinExistence type="predicted"/>
<accession>A0ABW0BHT4</accession>
<dbReference type="EMBL" id="JBHSKD010000007">
    <property type="protein sequence ID" value="MFC5176558.1"/>
    <property type="molecule type" value="Genomic_DNA"/>
</dbReference>
<reference evidence="2" key="1">
    <citation type="journal article" date="2019" name="Int. J. Syst. Evol. Microbiol.">
        <title>The Global Catalogue of Microorganisms (GCM) 10K type strain sequencing project: providing services to taxonomists for standard genome sequencing and annotation.</title>
        <authorList>
            <consortium name="The Broad Institute Genomics Platform"/>
            <consortium name="The Broad Institute Genome Sequencing Center for Infectious Disease"/>
            <person name="Wu L."/>
            <person name="Ma J."/>
        </authorList>
    </citation>
    <scope>NUCLEOTIDE SEQUENCE [LARGE SCALE GENOMIC DNA]</scope>
    <source>
        <strain evidence="2">DFY41</strain>
    </source>
</reference>
<evidence type="ECO:0000313" key="1">
    <source>
        <dbReference type="EMBL" id="MFC5176558.1"/>
    </source>
</evidence>
<dbReference type="RefSeq" id="WP_378588967.1">
    <property type="nucleotide sequence ID" value="NZ_JBHSKD010000007.1"/>
</dbReference>
<name>A0ABW0BHT4_9ACTN</name>
<keyword evidence="2" id="KW-1185">Reference proteome</keyword>
<protein>
    <submittedName>
        <fullName evidence="1">Uncharacterized protein</fullName>
    </submittedName>
</protein>